<dbReference type="InterPro" id="IPR036188">
    <property type="entry name" value="FAD/NAD-bd_sf"/>
</dbReference>
<dbReference type="PRINTS" id="PR00368">
    <property type="entry name" value="FADPNR"/>
</dbReference>
<gene>
    <name evidence="8" type="ORF">GCM10022378_21850</name>
</gene>
<sequence length="339" mass="37095">MKISDTLIIGGGPAGLYASFYAGLRGMSVQLIDHHPELGGKLNIYPEKMVWDIGGVAPAPAEQIRQQMIDQAKTFDPDIHVSTTCEAIHQHEDYFEVATDKGPLFSRTLIVASGRGIFSPVKLTVEGTESGGFSNLHYTVKRLDRFRGRDILISGAGNTAIDWAEALCNIASSVTLVYRSEEMKGHEAMIASLHKKENLHMCPQCQIDALIPDETTEEIDAVRLSNGLTIDVDDVLVSHGYESNCTFLDALGGEIPLNDHQMILTDDIVDTPVAGLFACGDQITYDDKVHLIAGCFTEAAQAANHAKKFLQSDAPAEGMVSSHNDIFKEKNRQLIKNRR</sequence>
<comment type="similarity">
    <text evidence="6">Belongs to the ferredoxin--NADP reductase type 2 family.</text>
</comment>
<comment type="cofactor">
    <cofactor evidence="6">
        <name>FAD</name>
        <dbReference type="ChEBI" id="CHEBI:57692"/>
    </cofactor>
    <text evidence="6">Binds 1 FAD per subunit.</text>
</comment>
<comment type="caution">
    <text evidence="6">Lacks conserved residue(s) required for the propagation of feature annotation.</text>
</comment>
<keyword evidence="4 6" id="KW-0521">NADP</keyword>
<evidence type="ECO:0000313" key="8">
    <source>
        <dbReference type="EMBL" id="GAA3733232.1"/>
    </source>
</evidence>
<dbReference type="InterPro" id="IPR022890">
    <property type="entry name" value="Fd--NADP_Rdtase_type_2"/>
</dbReference>
<comment type="caution">
    <text evidence="8">The sequence shown here is derived from an EMBL/GenBank/DDBJ whole genome shotgun (WGS) entry which is preliminary data.</text>
</comment>
<organism evidence="8 9">
    <name type="scientific">Salinicoccus jeotgali</name>
    <dbReference type="NCBI Taxonomy" id="381634"/>
    <lineage>
        <taxon>Bacteria</taxon>
        <taxon>Bacillati</taxon>
        <taxon>Bacillota</taxon>
        <taxon>Bacilli</taxon>
        <taxon>Bacillales</taxon>
        <taxon>Staphylococcaceae</taxon>
        <taxon>Salinicoccus</taxon>
    </lineage>
</organism>
<feature type="binding site" evidence="6">
    <location>
        <position position="118"/>
    </location>
    <ligand>
        <name>FAD</name>
        <dbReference type="ChEBI" id="CHEBI:57692"/>
    </ligand>
</feature>
<evidence type="ECO:0000256" key="1">
    <source>
        <dbReference type="ARBA" id="ARBA00011738"/>
    </source>
</evidence>
<dbReference type="Gene3D" id="3.50.50.60">
    <property type="entry name" value="FAD/NAD(P)-binding domain"/>
    <property type="match status" value="2"/>
</dbReference>
<comment type="subunit">
    <text evidence="1 6">Homodimer.</text>
</comment>
<evidence type="ECO:0000313" key="9">
    <source>
        <dbReference type="Proteomes" id="UP001500920"/>
    </source>
</evidence>
<feature type="domain" description="FAD/NAD(P)-binding" evidence="7">
    <location>
        <begin position="5"/>
        <end position="286"/>
    </location>
</feature>
<dbReference type="SUPFAM" id="SSF51905">
    <property type="entry name" value="FAD/NAD(P)-binding domain"/>
    <property type="match status" value="1"/>
</dbReference>
<evidence type="ECO:0000259" key="7">
    <source>
        <dbReference type="Pfam" id="PF07992"/>
    </source>
</evidence>
<feature type="binding site" evidence="6">
    <location>
        <position position="281"/>
    </location>
    <ligand>
        <name>FAD</name>
        <dbReference type="ChEBI" id="CHEBI:57692"/>
    </ligand>
</feature>
<dbReference type="RefSeq" id="WP_344704364.1">
    <property type="nucleotide sequence ID" value="NZ_BAABCK010000069.1"/>
</dbReference>
<keyword evidence="5 6" id="KW-0560">Oxidoreductase</keyword>
<evidence type="ECO:0000256" key="4">
    <source>
        <dbReference type="ARBA" id="ARBA00022857"/>
    </source>
</evidence>
<accession>A0ABP7F8U9</accession>
<dbReference type="InterPro" id="IPR050097">
    <property type="entry name" value="Ferredoxin-NADP_redctase_2"/>
</dbReference>
<dbReference type="Proteomes" id="UP001500920">
    <property type="component" value="Unassembled WGS sequence"/>
</dbReference>
<protein>
    <recommendedName>
        <fullName evidence="6">Ferredoxin--NADP reductase</fullName>
        <shortName evidence="6">FNR</shortName>
        <shortName evidence="6">Fd-NADP(+) reductase</shortName>
        <ecNumber evidence="6">1.18.1.2</ecNumber>
    </recommendedName>
</protein>
<dbReference type="HAMAP" id="MF_01685">
    <property type="entry name" value="FENR2"/>
    <property type="match status" value="1"/>
</dbReference>
<dbReference type="EMBL" id="BAABCK010000069">
    <property type="protein sequence ID" value="GAA3733232.1"/>
    <property type="molecule type" value="Genomic_DNA"/>
</dbReference>
<name>A0ABP7F8U9_9STAP</name>
<evidence type="ECO:0000256" key="5">
    <source>
        <dbReference type="ARBA" id="ARBA00023002"/>
    </source>
</evidence>
<keyword evidence="2 6" id="KW-0285">Flavoprotein</keyword>
<evidence type="ECO:0000256" key="6">
    <source>
        <dbReference type="HAMAP-Rule" id="MF_01685"/>
    </source>
</evidence>
<feature type="binding site" evidence="6">
    <location>
        <position position="41"/>
    </location>
    <ligand>
        <name>FAD</name>
        <dbReference type="ChEBI" id="CHEBI:57692"/>
    </ligand>
</feature>
<feature type="binding site" evidence="6">
    <location>
        <position position="322"/>
    </location>
    <ligand>
        <name>FAD</name>
        <dbReference type="ChEBI" id="CHEBI:57692"/>
    </ligand>
</feature>
<proteinExistence type="inferred from homology"/>
<feature type="binding site" evidence="6">
    <location>
        <position position="33"/>
    </location>
    <ligand>
        <name>FAD</name>
        <dbReference type="ChEBI" id="CHEBI:57692"/>
    </ligand>
</feature>
<evidence type="ECO:0000256" key="2">
    <source>
        <dbReference type="ARBA" id="ARBA00022630"/>
    </source>
</evidence>
<dbReference type="PRINTS" id="PR00469">
    <property type="entry name" value="PNDRDTASEII"/>
</dbReference>
<keyword evidence="3 6" id="KW-0274">FAD</keyword>
<feature type="binding site" evidence="6">
    <location>
        <position position="45"/>
    </location>
    <ligand>
        <name>FAD</name>
        <dbReference type="ChEBI" id="CHEBI:57692"/>
    </ligand>
</feature>
<comment type="catalytic activity">
    <reaction evidence="6">
        <text>2 reduced [2Fe-2S]-[ferredoxin] + NADP(+) + H(+) = 2 oxidized [2Fe-2S]-[ferredoxin] + NADPH</text>
        <dbReference type="Rhea" id="RHEA:20125"/>
        <dbReference type="Rhea" id="RHEA-COMP:10000"/>
        <dbReference type="Rhea" id="RHEA-COMP:10001"/>
        <dbReference type="ChEBI" id="CHEBI:15378"/>
        <dbReference type="ChEBI" id="CHEBI:33737"/>
        <dbReference type="ChEBI" id="CHEBI:33738"/>
        <dbReference type="ChEBI" id="CHEBI:57783"/>
        <dbReference type="ChEBI" id="CHEBI:58349"/>
        <dbReference type="EC" id="1.18.1.2"/>
    </reaction>
</comment>
<keyword evidence="9" id="KW-1185">Reference proteome</keyword>
<dbReference type="EC" id="1.18.1.2" evidence="6"/>
<dbReference type="PANTHER" id="PTHR48105">
    <property type="entry name" value="THIOREDOXIN REDUCTASE 1-RELATED-RELATED"/>
    <property type="match status" value="1"/>
</dbReference>
<reference evidence="9" key="1">
    <citation type="journal article" date="2019" name="Int. J. Syst. Evol. Microbiol.">
        <title>The Global Catalogue of Microorganisms (GCM) 10K type strain sequencing project: providing services to taxonomists for standard genome sequencing and annotation.</title>
        <authorList>
            <consortium name="The Broad Institute Genomics Platform"/>
            <consortium name="The Broad Institute Genome Sequencing Center for Infectious Disease"/>
            <person name="Wu L."/>
            <person name="Ma J."/>
        </authorList>
    </citation>
    <scope>NUCLEOTIDE SEQUENCE [LARGE SCALE GENOMIC DNA]</scope>
    <source>
        <strain evidence="9">JCM 16981</strain>
    </source>
</reference>
<evidence type="ECO:0000256" key="3">
    <source>
        <dbReference type="ARBA" id="ARBA00022827"/>
    </source>
</evidence>
<dbReference type="Pfam" id="PF07992">
    <property type="entry name" value="Pyr_redox_2"/>
    <property type="match status" value="1"/>
</dbReference>
<dbReference type="InterPro" id="IPR023753">
    <property type="entry name" value="FAD/NAD-binding_dom"/>
</dbReference>